<evidence type="ECO:0000313" key="9">
    <source>
        <dbReference type="EMBL" id="GES79320.1"/>
    </source>
</evidence>
<dbReference type="PANTHER" id="PTHR44329:SF288">
    <property type="entry name" value="MITOGEN-ACTIVATED PROTEIN KINASE KINASE KINASE 20"/>
    <property type="match status" value="1"/>
</dbReference>
<proteinExistence type="predicted"/>
<organism evidence="8 10">
    <name type="scientific">Rhizophagus clarus</name>
    <dbReference type="NCBI Taxonomy" id="94130"/>
    <lineage>
        <taxon>Eukaryota</taxon>
        <taxon>Fungi</taxon>
        <taxon>Fungi incertae sedis</taxon>
        <taxon>Mucoromycota</taxon>
        <taxon>Glomeromycotina</taxon>
        <taxon>Glomeromycetes</taxon>
        <taxon>Glomerales</taxon>
        <taxon>Glomeraceae</taxon>
        <taxon>Rhizophagus</taxon>
    </lineage>
</organism>
<evidence type="ECO:0000313" key="8">
    <source>
        <dbReference type="EMBL" id="GBC05439.1"/>
    </source>
</evidence>
<dbReference type="PROSITE" id="PS00107">
    <property type="entry name" value="PROTEIN_KINASE_ATP"/>
    <property type="match status" value="1"/>
</dbReference>
<dbReference type="InterPro" id="IPR051681">
    <property type="entry name" value="Ser/Thr_Kinases-Pseudokinases"/>
</dbReference>
<evidence type="ECO:0000256" key="1">
    <source>
        <dbReference type="ARBA" id="ARBA00022679"/>
    </source>
</evidence>
<name>A0A2Z6SI87_9GLOM</name>
<dbReference type="GO" id="GO:0005524">
    <property type="term" value="F:ATP binding"/>
    <property type="evidence" value="ECO:0007669"/>
    <property type="project" value="UniProtKB-UniRule"/>
</dbReference>
<sequence length="687" mass="80696">MNTGNSVLKSSPVPVYFIPFKNNEEKCSYCGIEYSKTLKFEQKYCKNCLFWYIKYVDNNTCLDEYVKTKNTQRIGHKTAEHDYHEILYFTHLIPNTSSLNDYKFSVRTLGGGTYERKSFYLYEYGYQISSEWVRTDWVYTERVCSVNKKIIQILSLSWWDNFDKCVVCLQELKYTRQECQTWCQKWCSQCFIIYTGCRYCLTTNVIFGIRNRSQCKNCKRIFNIDITNIFSRNYIINDFVLIFKRNDTNSNSLKLMRYLYNSMIKCLIEWIPYSQFKDLRKIGEGGFSIIYKATWSDGIRDTVVALKKLYNSQNISNYFFNEIKSLSRCYDFFIKLGVIHFHGITQDPVTNEYILIMEYTEGGNLHNYLQKNFINVTWKEKLRILHDISFGLYWIHINELIHRDLHSGNILLSLNDPCRRWLIGDFGLSQPANNTSPNNEIYGVISYIAPEIFKGGTFSKESDIYSLGMIMWELTTGCKPFANVEHNVDLIYEIIDGKRPEITNDTPEFVANLMKKCWDPNPLKRPSIHQIRNNFYKRLRPDHEKMFEQAEKRRLELIQLKQLGPEFSEKTHPKAVYTSRTLSSLISKSSIINSSINSFNTKKEYITKKYELDINKIQSSSTQNINSSVYVTNSQHQNVSGPLNNLISTVTVNSLGKRNIEELEVETQKNKKQRKNIKADDSDKELN</sequence>
<dbReference type="InterPro" id="IPR001245">
    <property type="entry name" value="Ser-Thr/Tyr_kinase_cat_dom"/>
</dbReference>
<evidence type="ECO:0000256" key="5">
    <source>
        <dbReference type="PROSITE-ProRule" id="PRU10141"/>
    </source>
</evidence>
<evidence type="ECO:0000259" key="7">
    <source>
        <dbReference type="PROSITE" id="PS50011"/>
    </source>
</evidence>
<keyword evidence="1" id="KW-0808">Transferase</keyword>
<dbReference type="PANTHER" id="PTHR44329">
    <property type="entry name" value="SERINE/THREONINE-PROTEIN KINASE TNNI3K-RELATED"/>
    <property type="match status" value="1"/>
</dbReference>
<feature type="domain" description="Protein kinase" evidence="7">
    <location>
        <begin position="276"/>
        <end position="536"/>
    </location>
</feature>
<evidence type="ECO:0000256" key="3">
    <source>
        <dbReference type="ARBA" id="ARBA00022777"/>
    </source>
</evidence>
<dbReference type="Proteomes" id="UP000615446">
    <property type="component" value="Unassembled WGS sequence"/>
</dbReference>
<dbReference type="GO" id="GO:0004674">
    <property type="term" value="F:protein serine/threonine kinase activity"/>
    <property type="evidence" value="ECO:0007669"/>
    <property type="project" value="TreeGrafter"/>
</dbReference>
<keyword evidence="4 5" id="KW-0067">ATP-binding</keyword>
<dbReference type="PROSITE" id="PS50011">
    <property type="entry name" value="PROTEIN_KINASE_DOM"/>
    <property type="match status" value="1"/>
</dbReference>
<dbReference type="InterPro" id="IPR000719">
    <property type="entry name" value="Prot_kinase_dom"/>
</dbReference>
<dbReference type="Gene3D" id="1.10.510.10">
    <property type="entry name" value="Transferase(Phosphotransferase) domain 1"/>
    <property type="match status" value="1"/>
</dbReference>
<gene>
    <name evidence="9" type="ORF">RCL2_000662400</name>
    <name evidence="8" type="ORF">RclHR1_06220012</name>
</gene>
<dbReference type="InterPro" id="IPR011009">
    <property type="entry name" value="Kinase-like_dom_sf"/>
</dbReference>
<feature type="binding site" evidence="5">
    <location>
        <position position="307"/>
    </location>
    <ligand>
        <name>ATP</name>
        <dbReference type="ChEBI" id="CHEBI:30616"/>
    </ligand>
</feature>
<dbReference type="EMBL" id="BLAL01000043">
    <property type="protein sequence ID" value="GES79320.1"/>
    <property type="molecule type" value="Genomic_DNA"/>
</dbReference>
<dbReference type="AlphaFoldDB" id="A0A2Z6SI87"/>
<keyword evidence="2 5" id="KW-0547">Nucleotide-binding</keyword>
<feature type="region of interest" description="Disordered" evidence="6">
    <location>
        <begin position="666"/>
        <end position="687"/>
    </location>
</feature>
<evidence type="ECO:0000256" key="4">
    <source>
        <dbReference type="ARBA" id="ARBA00022840"/>
    </source>
</evidence>
<dbReference type="EMBL" id="BEXD01004007">
    <property type="protein sequence ID" value="GBC05439.1"/>
    <property type="molecule type" value="Genomic_DNA"/>
</dbReference>
<protein>
    <submittedName>
        <fullName evidence="9">Kinase-like domain-containing protein</fullName>
    </submittedName>
</protein>
<feature type="compositionally biased region" description="Basic and acidic residues" evidence="6">
    <location>
        <begin position="677"/>
        <end position="687"/>
    </location>
</feature>
<evidence type="ECO:0000313" key="10">
    <source>
        <dbReference type="Proteomes" id="UP000247702"/>
    </source>
</evidence>
<dbReference type="InterPro" id="IPR017441">
    <property type="entry name" value="Protein_kinase_ATP_BS"/>
</dbReference>
<keyword evidence="10" id="KW-1185">Reference proteome</keyword>
<dbReference type="SUPFAM" id="SSF56112">
    <property type="entry name" value="Protein kinase-like (PK-like)"/>
    <property type="match status" value="1"/>
</dbReference>
<comment type="caution">
    <text evidence="8">The sequence shown here is derived from an EMBL/GenBank/DDBJ whole genome shotgun (WGS) entry which is preliminary data.</text>
</comment>
<dbReference type="PRINTS" id="PR00109">
    <property type="entry name" value="TYRKINASE"/>
</dbReference>
<keyword evidence="3 9" id="KW-0418">Kinase</keyword>
<reference evidence="9" key="2">
    <citation type="submission" date="2019-10" db="EMBL/GenBank/DDBJ databases">
        <title>Conservation and host-specific expression of non-tandemly repeated heterogenous ribosome RNA gene in arbuscular mycorrhizal fungi.</title>
        <authorList>
            <person name="Maeda T."/>
            <person name="Kobayashi Y."/>
            <person name="Nakagawa T."/>
            <person name="Ezawa T."/>
            <person name="Yamaguchi K."/>
            <person name="Bino T."/>
            <person name="Nishimoto Y."/>
            <person name="Shigenobu S."/>
            <person name="Kawaguchi M."/>
        </authorList>
    </citation>
    <scope>NUCLEOTIDE SEQUENCE</scope>
    <source>
        <strain evidence="9">HR1</strain>
    </source>
</reference>
<dbReference type="STRING" id="94130.A0A2Z6SI87"/>
<dbReference type="OrthoDB" id="2402236at2759"/>
<reference evidence="8 10" key="1">
    <citation type="submission" date="2017-11" db="EMBL/GenBank/DDBJ databases">
        <title>The genome of Rhizophagus clarus HR1 reveals common genetic basis of auxotrophy among arbuscular mycorrhizal fungi.</title>
        <authorList>
            <person name="Kobayashi Y."/>
        </authorList>
    </citation>
    <scope>NUCLEOTIDE SEQUENCE [LARGE SCALE GENOMIC DNA]</scope>
    <source>
        <strain evidence="8 10">HR1</strain>
    </source>
</reference>
<accession>A0A2Z6SI87</accession>
<evidence type="ECO:0000256" key="6">
    <source>
        <dbReference type="SAM" id="MobiDB-lite"/>
    </source>
</evidence>
<dbReference type="Proteomes" id="UP000247702">
    <property type="component" value="Unassembled WGS sequence"/>
</dbReference>
<evidence type="ECO:0000256" key="2">
    <source>
        <dbReference type="ARBA" id="ARBA00022741"/>
    </source>
</evidence>
<dbReference type="Pfam" id="PF07714">
    <property type="entry name" value="PK_Tyr_Ser-Thr"/>
    <property type="match status" value="1"/>
</dbReference>